<sequence>EFYFLVAEKAIRKGRSRDRRLSARVDAQADFYHDRIKALATKSALDRNALDDTLDEDMREQVLVCSIAEANCLLCTEEPNFVALFEAASRFNHSCAPNATVESNRATLLVRAAVDIQEGKEVTISYLPKGLLADSSSRRQRLEMGRGFLCRCLQCKDEGLVAPVSESEV</sequence>
<dbReference type="InterPro" id="IPR046341">
    <property type="entry name" value="SET_dom_sf"/>
</dbReference>
<comment type="caution">
    <text evidence="2">The sequence shown here is derived from an EMBL/GenBank/DDBJ whole genome shotgun (WGS) entry which is preliminary data.</text>
</comment>
<dbReference type="Gene3D" id="2.170.270.10">
    <property type="entry name" value="SET domain"/>
    <property type="match status" value="1"/>
</dbReference>
<dbReference type="Proteomes" id="UP000626109">
    <property type="component" value="Unassembled WGS sequence"/>
</dbReference>
<dbReference type="PANTHER" id="PTHR12197">
    <property type="entry name" value="HISTONE-LYSINE N-METHYLTRANSFERASE SMYD"/>
    <property type="match status" value="1"/>
</dbReference>
<dbReference type="GO" id="GO:0005634">
    <property type="term" value="C:nucleus"/>
    <property type="evidence" value="ECO:0007669"/>
    <property type="project" value="TreeGrafter"/>
</dbReference>
<dbReference type="CDD" id="cd20071">
    <property type="entry name" value="SET_SMYD"/>
    <property type="match status" value="1"/>
</dbReference>
<dbReference type="InterPro" id="IPR050869">
    <property type="entry name" value="H3K4_H4K5_MeTrfase"/>
</dbReference>
<dbReference type="InterPro" id="IPR001214">
    <property type="entry name" value="SET_dom"/>
</dbReference>
<evidence type="ECO:0000313" key="3">
    <source>
        <dbReference type="Proteomes" id="UP000626109"/>
    </source>
</evidence>
<evidence type="ECO:0000259" key="1">
    <source>
        <dbReference type="PROSITE" id="PS50280"/>
    </source>
</evidence>
<dbReference type="Pfam" id="PF00856">
    <property type="entry name" value="SET"/>
    <property type="match status" value="1"/>
</dbReference>
<protein>
    <recommendedName>
        <fullName evidence="1">SET domain-containing protein</fullName>
    </recommendedName>
</protein>
<evidence type="ECO:0000313" key="2">
    <source>
        <dbReference type="EMBL" id="CAE8647124.1"/>
    </source>
</evidence>
<accession>A0A813IA92</accession>
<dbReference type="SUPFAM" id="SSF82199">
    <property type="entry name" value="SET domain"/>
    <property type="match status" value="1"/>
</dbReference>
<dbReference type="EMBL" id="CAJNNW010005136">
    <property type="protein sequence ID" value="CAE8647124.1"/>
    <property type="molecule type" value="Genomic_DNA"/>
</dbReference>
<dbReference type="AlphaFoldDB" id="A0A813IA92"/>
<organism evidence="2 3">
    <name type="scientific">Polarella glacialis</name>
    <name type="common">Dinoflagellate</name>
    <dbReference type="NCBI Taxonomy" id="89957"/>
    <lineage>
        <taxon>Eukaryota</taxon>
        <taxon>Sar</taxon>
        <taxon>Alveolata</taxon>
        <taxon>Dinophyceae</taxon>
        <taxon>Suessiales</taxon>
        <taxon>Suessiaceae</taxon>
        <taxon>Polarella</taxon>
    </lineage>
</organism>
<proteinExistence type="predicted"/>
<reference evidence="2" key="1">
    <citation type="submission" date="2021-02" db="EMBL/GenBank/DDBJ databases">
        <authorList>
            <person name="Dougan E. K."/>
            <person name="Rhodes N."/>
            <person name="Thang M."/>
            <person name="Chan C."/>
        </authorList>
    </citation>
    <scope>NUCLEOTIDE SEQUENCE</scope>
</reference>
<dbReference type="PANTHER" id="PTHR12197:SF251">
    <property type="entry name" value="EG:BACR7C10.4 PROTEIN"/>
    <property type="match status" value="1"/>
</dbReference>
<feature type="non-terminal residue" evidence="2">
    <location>
        <position position="1"/>
    </location>
</feature>
<dbReference type="PROSITE" id="PS50280">
    <property type="entry name" value="SET"/>
    <property type="match status" value="1"/>
</dbReference>
<feature type="domain" description="SET" evidence="1">
    <location>
        <begin position="1"/>
        <end position="127"/>
    </location>
</feature>
<name>A0A813IA92_POLGL</name>
<gene>
    <name evidence="2" type="ORF">PGLA2088_LOCUS5403</name>
</gene>